<dbReference type="Gene3D" id="1.10.1790.10">
    <property type="entry name" value="PRD domain"/>
    <property type="match status" value="2"/>
</dbReference>
<name>A0A1P8Q567_9LACO</name>
<dbReference type="AlphaFoldDB" id="A0A1P8Q567"/>
<dbReference type="SUPFAM" id="SSF63520">
    <property type="entry name" value="PTS-regulatory domain, PRD"/>
    <property type="match status" value="2"/>
</dbReference>
<protein>
    <submittedName>
        <fullName evidence="3">Transcription antiterminator lact</fullName>
    </submittedName>
</protein>
<dbReference type="GO" id="GO:0003723">
    <property type="term" value="F:RNA binding"/>
    <property type="evidence" value="ECO:0007669"/>
    <property type="project" value="InterPro"/>
</dbReference>
<dbReference type="InterPro" id="IPR036634">
    <property type="entry name" value="PRD_sf"/>
</dbReference>
<dbReference type="InterPro" id="IPR050661">
    <property type="entry name" value="BglG_antiterminators"/>
</dbReference>
<dbReference type="Proteomes" id="UP000187499">
    <property type="component" value="Chromosome"/>
</dbReference>
<dbReference type="RefSeq" id="WP_076617358.1">
    <property type="nucleotide sequence ID" value="NZ_CP019323.1"/>
</dbReference>
<dbReference type="PANTHER" id="PTHR30185:SF15">
    <property type="entry name" value="CRYPTIC BETA-GLUCOSIDE BGL OPERON ANTITERMINATOR"/>
    <property type="match status" value="1"/>
</dbReference>
<dbReference type="Pfam" id="PF00874">
    <property type="entry name" value="PRD"/>
    <property type="match status" value="2"/>
</dbReference>
<dbReference type="InterPro" id="IPR004341">
    <property type="entry name" value="CAT_RNA-bd_dom"/>
</dbReference>
<sequence>MVNILQVFNNNSVLADIGDHRQAIIKGNGIAFNKHKGSKVNTDKIEKIFYLNTKGSQENLYFLLKDIPIDIVTTTYEIIDYGNKKFDYSVLDYAYITLSDHILESTKRFNKGTYKENLIPDMEAQYPTEYAIARYALEVIQNNLGIKFPISEIRALALHFINSKGEEPEEGQLKQDESQDINDIVKKILSDNKIFRLGSNGNYFDRFMIHLQYLAGRLDKPDDGDDVLSPKFEKEMQESYPESFEIAKQIYDELQERLGNKLGSNELLYFVIHIQRLIQEDTKD</sequence>
<evidence type="ECO:0000256" key="1">
    <source>
        <dbReference type="ARBA" id="ARBA00022737"/>
    </source>
</evidence>
<dbReference type="Gene3D" id="2.30.24.10">
    <property type="entry name" value="CAT RNA-binding domain"/>
    <property type="match status" value="1"/>
</dbReference>
<feature type="domain" description="PRD" evidence="2">
    <location>
        <begin position="66"/>
        <end position="170"/>
    </location>
</feature>
<keyword evidence="1" id="KW-0677">Repeat</keyword>
<feature type="domain" description="PRD" evidence="2">
    <location>
        <begin position="172"/>
        <end position="284"/>
    </location>
</feature>
<evidence type="ECO:0000313" key="4">
    <source>
        <dbReference type="Proteomes" id="UP000187499"/>
    </source>
</evidence>
<dbReference type="PANTHER" id="PTHR30185">
    <property type="entry name" value="CRYPTIC BETA-GLUCOSIDE BGL OPERON ANTITERMINATOR"/>
    <property type="match status" value="1"/>
</dbReference>
<dbReference type="InterPro" id="IPR036650">
    <property type="entry name" value="CAT_RNA-bd_dom_sf"/>
</dbReference>
<dbReference type="OrthoDB" id="9813552at2"/>
<dbReference type="InterPro" id="IPR011608">
    <property type="entry name" value="PRD"/>
</dbReference>
<evidence type="ECO:0000313" key="3">
    <source>
        <dbReference type="EMBL" id="APX72975.1"/>
    </source>
</evidence>
<reference evidence="4" key="1">
    <citation type="submission" date="2016-12" db="EMBL/GenBank/DDBJ databases">
        <authorList>
            <person name="Jung M.Y."/>
            <person name="Lee S.H."/>
        </authorList>
    </citation>
    <scope>NUCLEOTIDE SEQUENCE [LARGE SCALE GENOMIC DNA]</scope>
    <source>
        <strain evidence="4">WiKim39</strain>
    </source>
</reference>
<organism evidence="3 4">
    <name type="scientific">Companilactobacillus allii</name>
    <dbReference type="NCBI Taxonomy" id="1847728"/>
    <lineage>
        <taxon>Bacteria</taxon>
        <taxon>Bacillati</taxon>
        <taxon>Bacillota</taxon>
        <taxon>Bacilli</taxon>
        <taxon>Lactobacillales</taxon>
        <taxon>Lactobacillaceae</taxon>
        <taxon>Companilactobacillus</taxon>
    </lineage>
</organism>
<dbReference type="KEGG" id="lalw:BTM29_10605"/>
<keyword evidence="4" id="KW-1185">Reference proteome</keyword>
<accession>A0A1P8Q567</accession>
<evidence type="ECO:0000259" key="2">
    <source>
        <dbReference type="PROSITE" id="PS51372"/>
    </source>
</evidence>
<proteinExistence type="predicted"/>
<dbReference type="SUPFAM" id="SSF50151">
    <property type="entry name" value="SacY-like RNA-binding domain"/>
    <property type="match status" value="1"/>
</dbReference>
<dbReference type="EMBL" id="CP019323">
    <property type="protein sequence ID" value="APX72975.1"/>
    <property type="molecule type" value="Genomic_DNA"/>
</dbReference>
<dbReference type="GO" id="GO:0006355">
    <property type="term" value="P:regulation of DNA-templated transcription"/>
    <property type="evidence" value="ECO:0007669"/>
    <property type="project" value="InterPro"/>
</dbReference>
<dbReference type="STRING" id="1847728.BTM29_10605"/>
<gene>
    <name evidence="3" type="ORF">BTM29_10605</name>
</gene>
<dbReference type="PROSITE" id="PS51372">
    <property type="entry name" value="PRD_2"/>
    <property type="match status" value="2"/>
</dbReference>
<dbReference type="SMART" id="SM01061">
    <property type="entry name" value="CAT_RBD"/>
    <property type="match status" value="1"/>
</dbReference>
<dbReference type="Pfam" id="PF03123">
    <property type="entry name" value="CAT_RBD"/>
    <property type="match status" value="1"/>
</dbReference>